<organism evidence="2 3">
    <name type="scientific">Colwellia psychrerythraea</name>
    <name type="common">Vibrio psychroerythus</name>
    <dbReference type="NCBI Taxonomy" id="28229"/>
    <lineage>
        <taxon>Bacteria</taxon>
        <taxon>Pseudomonadati</taxon>
        <taxon>Pseudomonadota</taxon>
        <taxon>Gammaproteobacteria</taxon>
        <taxon>Alteromonadales</taxon>
        <taxon>Colwelliaceae</taxon>
        <taxon>Colwellia</taxon>
    </lineage>
</organism>
<accession>A0A1Y5EDT8</accession>
<dbReference type="EMBL" id="MAAF01000056">
    <property type="protein sequence ID" value="OUR80883.1"/>
    <property type="molecule type" value="Genomic_DNA"/>
</dbReference>
<name>A0A1Y5EDT8_COLPS</name>
<dbReference type="AlphaFoldDB" id="A0A1Y5EDT8"/>
<proteinExistence type="predicted"/>
<protein>
    <submittedName>
        <fullName evidence="2">Uncharacterized protein</fullName>
    </submittedName>
</protein>
<keyword evidence="1" id="KW-0812">Transmembrane</keyword>
<keyword evidence="1" id="KW-1133">Transmembrane helix</keyword>
<evidence type="ECO:0000256" key="1">
    <source>
        <dbReference type="SAM" id="Phobius"/>
    </source>
</evidence>
<sequence>MSLLSIIFPKQPNVAIVLWLNFADLLIIPLARVMSWLIPFSINKKALCLLSQARQGAYIFSSSHQSN</sequence>
<gene>
    <name evidence="2" type="ORF">A9Q75_09435</name>
</gene>
<comment type="caution">
    <text evidence="2">The sequence shown here is derived from an EMBL/GenBank/DDBJ whole genome shotgun (WGS) entry which is preliminary data.</text>
</comment>
<dbReference type="Proteomes" id="UP000243053">
    <property type="component" value="Unassembled WGS sequence"/>
</dbReference>
<evidence type="ECO:0000313" key="3">
    <source>
        <dbReference type="Proteomes" id="UP000243053"/>
    </source>
</evidence>
<keyword evidence="1" id="KW-0472">Membrane</keyword>
<reference evidence="3" key="1">
    <citation type="journal article" date="2017" name="Proc. Natl. Acad. Sci. U.S.A.">
        <title>Simulation of Deepwater Horizon oil plume reveals substrate specialization within a complex community of hydrocarbon degraders.</title>
        <authorList>
            <person name="Hu P."/>
            <person name="Dubinsky E.A."/>
            <person name="Probst A.J."/>
            <person name="Wang J."/>
            <person name="Sieber C.M.K."/>
            <person name="Tom L.M."/>
            <person name="Gardinali P."/>
            <person name="Banfield J.F."/>
            <person name="Atlas R.M."/>
            <person name="Andersen G.L."/>
        </authorList>
    </citation>
    <scope>NUCLEOTIDE SEQUENCE [LARGE SCALE GENOMIC DNA]</scope>
</reference>
<feature type="transmembrane region" description="Helical" evidence="1">
    <location>
        <begin position="16"/>
        <end position="38"/>
    </location>
</feature>
<evidence type="ECO:0000313" key="2">
    <source>
        <dbReference type="EMBL" id="OUR80883.1"/>
    </source>
</evidence>